<organism evidence="2 3">
    <name type="scientific">Schizopora paradoxa</name>
    <dbReference type="NCBI Taxonomy" id="27342"/>
    <lineage>
        <taxon>Eukaryota</taxon>
        <taxon>Fungi</taxon>
        <taxon>Dikarya</taxon>
        <taxon>Basidiomycota</taxon>
        <taxon>Agaricomycotina</taxon>
        <taxon>Agaricomycetes</taxon>
        <taxon>Hymenochaetales</taxon>
        <taxon>Schizoporaceae</taxon>
        <taxon>Schizopora</taxon>
    </lineage>
</organism>
<gene>
    <name evidence="2" type="ORF">SCHPADRAFT_911372</name>
</gene>
<evidence type="ECO:0000313" key="3">
    <source>
        <dbReference type="Proteomes" id="UP000053477"/>
    </source>
</evidence>
<dbReference type="InParanoid" id="A0A0H2RJI2"/>
<sequence length="144" mass="15735">MRGGEMCASAFLASTRLSLASGHSITTLANPCVETVVHVPCAAPFSAYPQAHVLDLNVRKVRVFDWPPPSCTSTHPAPFRNNSSVRQNVSNRRKCRIRYTKPVLPTLPPSIFTSTIPRLPATPILHSSIFVFPSPAVTRRSGML</sequence>
<keyword evidence="1" id="KW-0732">Signal</keyword>
<dbReference type="Proteomes" id="UP000053477">
    <property type="component" value="Unassembled WGS sequence"/>
</dbReference>
<evidence type="ECO:0000313" key="2">
    <source>
        <dbReference type="EMBL" id="KLO04921.1"/>
    </source>
</evidence>
<reference evidence="2 3" key="1">
    <citation type="submission" date="2015-04" db="EMBL/GenBank/DDBJ databases">
        <title>Complete genome sequence of Schizopora paradoxa KUC8140, a cosmopolitan wood degrader in East Asia.</title>
        <authorList>
            <consortium name="DOE Joint Genome Institute"/>
            <person name="Min B."/>
            <person name="Park H."/>
            <person name="Jang Y."/>
            <person name="Kim J.-J."/>
            <person name="Kim K.H."/>
            <person name="Pangilinan J."/>
            <person name="Lipzen A."/>
            <person name="Riley R."/>
            <person name="Grigoriev I.V."/>
            <person name="Spatafora J.W."/>
            <person name="Choi I.-G."/>
        </authorList>
    </citation>
    <scope>NUCLEOTIDE SEQUENCE [LARGE SCALE GENOMIC DNA]</scope>
    <source>
        <strain evidence="2 3">KUC8140</strain>
    </source>
</reference>
<evidence type="ECO:0008006" key="4">
    <source>
        <dbReference type="Google" id="ProtNLM"/>
    </source>
</evidence>
<evidence type="ECO:0000256" key="1">
    <source>
        <dbReference type="SAM" id="SignalP"/>
    </source>
</evidence>
<dbReference type="EMBL" id="KQ086403">
    <property type="protein sequence ID" value="KLO04921.1"/>
    <property type="molecule type" value="Genomic_DNA"/>
</dbReference>
<keyword evidence="3" id="KW-1185">Reference proteome</keyword>
<feature type="chain" id="PRO_5005201790" description="Secreted protein" evidence="1">
    <location>
        <begin position="23"/>
        <end position="144"/>
    </location>
</feature>
<accession>A0A0H2RJI2</accession>
<name>A0A0H2RJI2_9AGAM</name>
<protein>
    <recommendedName>
        <fullName evidence="4">Secreted protein</fullName>
    </recommendedName>
</protein>
<feature type="signal peptide" evidence="1">
    <location>
        <begin position="1"/>
        <end position="22"/>
    </location>
</feature>
<dbReference type="AlphaFoldDB" id="A0A0H2RJI2"/>
<proteinExistence type="predicted"/>